<sequence length="316" mass="33948">MKRTGSVSQIRVALIICLLLFGLVSGCSRDRDPDLPSNADPAAIADLVTGADGQGFLREIISAAWDDGGARAGELFAWIPRDAHSGDPAVAARAGQTAHAIAAILAVERDTITDTPDNPALWRSFTDSLIPYQGALVGDDQGIAGFAPLEGPESQMRRTASLFATMTKDSTADRAWADAANAKAQTYEEAFAKAAVAEPLQADRGDAQRDLLRAARLRSLNATGHYLANPESPKPSSNLGETGIMYQVVSLTARDDDPHINEGFFRDGHLLPPNEIPDTDWSIYDSQLAVYLAPWPRISEAVAQFARTYNRIAFGQ</sequence>
<dbReference type="STRING" id="370526.SAMN04489835_1947"/>
<proteinExistence type="predicted"/>
<dbReference type="EMBL" id="LT629971">
    <property type="protein sequence ID" value="SEH60602.1"/>
    <property type="molecule type" value="Genomic_DNA"/>
</dbReference>
<dbReference type="InterPro" id="IPR057037">
    <property type="entry name" value="TPR_rep_actino"/>
</dbReference>
<keyword evidence="3" id="KW-1185">Reference proteome</keyword>
<name>A0A1H6JJD5_MYCRU</name>
<dbReference type="PROSITE" id="PS51257">
    <property type="entry name" value="PROKAR_LIPOPROTEIN"/>
    <property type="match status" value="1"/>
</dbReference>
<feature type="domain" description="TPR repeat" evidence="1">
    <location>
        <begin position="39"/>
        <end position="78"/>
    </location>
</feature>
<evidence type="ECO:0000259" key="1">
    <source>
        <dbReference type="Pfam" id="PF23275"/>
    </source>
</evidence>
<gene>
    <name evidence="2" type="ORF">SAMN04489835_1947</name>
</gene>
<dbReference type="AlphaFoldDB" id="A0A1H6JJD5"/>
<dbReference type="Pfam" id="PF23275">
    <property type="entry name" value="TPR_23"/>
    <property type="match status" value="1"/>
</dbReference>
<evidence type="ECO:0000313" key="2">
    <source>
        <dbReference type="EMBL" id="SEH60602.1"/>
    </source>
</evidence>
<organism evidence="2 3">
    <name type="scientific">Mycolicibacterium rutilum</name>
    <name type="common">Mycobacterium rutilum</name>
    <dbReference type="NCBI Taxonomy" id="370526"/>
    <lineage>
        <taxon>Bacteria</taxon>
        <taxon>Bacillati</taxon>
        <taxon>Actinomycetota</taxon>
        <taxon>Actinomycetes</taxon>
        <taxon>Mycobacteriales</taxon>
        <taxon>Mycobacteriaceae</taxon>
        <taxon>Mycolicibacterium</taxon>
    </lineage>
</organism>
<accession>A0A1H6JJD5</accession>
<evidence type="ECO:0000313" key="3">
    <source>
        <dbReference type="Proteomes" id="UP000182915"/>
    </source>
</evidence>
<reference evidence="3" key="1">
    <citation type="submission" date="2016-10" db="EMBL/GenBank/DDBJ databases">
        <authorList>
            <person name="Varghese N."/>
            <person name="Submissions S."/>
        </authorList>
    </citation>
    <scope>NUCLEOTIDE SEQUENCE [LARGE SCALE GENOMIC DNA]</scope>
    <source>
        <strain evidence="3">DSM 45405</strain>
    </source>
</reference>
<protein>
    <recommendedName>
        <fullName evidence="1">TPR repeat domain-containing protein</fullName>
    </recommendedName>
</protein>
<dbReference type="Proteomes" id="UP000182915">
    <property type="component" value="Chromosome I"/>
</dbReference>